<accession>A0A099F479</accession>
<dbReference type="InterPro" id="IPR029045">
    <property type="entry name" value="ClpP/crotonase-like_dom_sf"/>
</dbReference>
<organism evidence="4 7">
    <name type="scientific">Paracoccus versutus</name>
    <name type="common">Thiobacillus versutus</name>
    <dbReference type="NCBI Taxonomy" id="34007"/>
    <lineage>
        <taxon>Bacteria</taxon>
        <taxon>Pseudomonadati</taxon>
        <taxon>Pseudomonadota</taxon>
        <taxon>Alphaproteobacteria</taxon>
        <taxon>Rhodobacterales</taxon>
        <taxon>Paracoccaceae</taxon>
        <taxon>Paracoccus</taxon>
    </lineage>
</organism>
<dbReference type="PANTHER" id="PTHR11941">
    <property type="entry name" value="ENOYL-COA HYDRATASE-RELATED"/>
    <property type="match status" value="1"/>
</dbReference>
<evidence type="ECO:0000313" key="7">
    <source>
        <dbReference type="Proteomes" id="UP000256941"/>
    </source>
</evidence>
<keyword evidence="2" id="KW-0456">Lyase</keyword>
<dbReference type="FunFam" id="3.90.226.10:FF:000009">
    <property type="entry name" value="Carnitinyl-CoA dehydratase"/>
    <property type="match status" value="1"/>
</dbReference>
<comment type="similarity">
    <text evidence="1 3">Belongs to the enoyl-CoA hydratase/isomerase family.</text>
</comment>
<dbReference type="Proteomes" id="UP000256941">
    <property type="component" value="Unassembled WGS sequence"/>
</dbReference>
<name>A0A099F479_PARVE</name>
<dbReference type="OrthoDB" id="9775794at2"/>
<dbReference type="InterPro" id="IPR001753">
    <property type="entry name" value="Enoyl-CoA_hydra/iso"/>
</dbReference>
<evidence type="ECO:0000313" key="4">
    <source>
        <dbReference type="EMBL" id="REF68712.1"/>
    </source>
</evidence>
<dbReference type="Gene3D" id="3.90.226.10">
    <property type="entry name" value="2-enoyl-CoA Hydratase, Chain A, domain 1"/>
    <property type="match status" value="1"/>
</dbReference>
<dbReference type="EMBL" id="QTUJ01000003">
    <property type="protein sequence ID" value="REF68712.1"/>
    <property type="molecule type" value="Genomic_DNA"/>
</dbReference>
<evidence type="ECO:0000313" key="6">
    <source>
        <dbReference type="Proteomes" id="UP000256794"/>
    </source>
</evidence>
<sequence length="256" mass="27163">MSEVQVEKLEGRVGLVLLNRPARRNALSISLRKGVADAVQALDADDDIRAIVIGGDERAFAAGADLGELADMVPLDPRFEDLAVMRRACDACGKPLIAAVRGYALGGGCELAMMCDLVVAGQGAIFAQPEVRVGIMPGAGGTQRFLRAAGKARALRWLLTGEAFTAAQAEAMGIVSEVVPDDQVMERSVVLARKIAAQPAKAVTAIREAIRAGDNAPLETALMIENRLFQMLFATADQREGMGAFLEKREPSFTGK</sequence>
<dbReference type="Proteomes" id="UP000256794">
    <property type="component" value="Unassembled WGS sequence"/>
</dbReference>
<dbReference type="SUPFAM" id="SSF52096">
    <property type="entry name" value="ClpP/crotonase"/>
    <property type="match status" value="1"/>
</dbReference>
<dbReference type="PANTHER" id="PTHR11941:SF54">
    <property type="entry name" value="ENOYL-COA HYDRATASE, MITOCHONDRIAL"/>
    <property type="match status" value="1"/>
</dbReference>
<comment type="caution">
    <text evidence="4">The sequence shown here is derived from an EMBL/GenBank/DDBJ whole genome shotgun (WGS) entry which is preliminary data.</text>
</comment>
<dbReference type="CDD" id="cd06558">
    <property type="entry name" value="crotonase-like"/>
    <property type="match status" value="1"/>
</dbReference>
<dbReference type="Gene3D" id="1.10.12.10">
    <property type="entry name" value="Lyase 2-enoyl-coa Hydratase, Chain A, domain 2"/>
    <property type="match status" value="1"/>
</dbReference>
<dbReference type="RefSeq" id="WP_036759977.1">
    <property type="nucleotide sequence ID" value="NZ_CP035284.1"/>
</dbReference>
<keyword evidence="6" id="KW-1185">Reference proteome</keyword>
<reference evidence="6 7" key="1">
    <citation type="submission" date="2018-08" db="EMBL/GenBank/DDBJ databases">
        <title>Genomic Encyclopedia of Archaeal and Bacterial Type Strains, Phase II (KMG-II): from individual species to whole genera.</title>
        <authorList>
            <person name="Goeker M."/>
        </authorList>
    </citation>
    <scope>NUCLEOTIDE SEQUENCE [LARGE SCALE GENOMIC DNA]</scope>
    <source>
        <strain evidence="4 7">DSM 17099</strain>
        <strain evidence="5 6">DSM 582</strain>
    </source>
</reference>
<accession>A0A3D9XKP8</accession>
<dbReference type="Pfam" id="PF00378">
    <property type="entry name" value="ECH_1"/>
    <property type="match status" value="1"/>
</dbReference>
<dbReference type="GO" id="GO:0006635">
    <property type="term" value="P:fatty acid beta-oxidation"/>
    <property type="evidence" value="ECO:0007669"/>
    <property type="project" value="TreeGrafter"/>
</dbReference>
<dbReference type="EMBL" id="QUMX01000058">
    <property type="protein sequence ID" value="REG29289.1"/>
    <property type="molecule type" value="Genomic_DNA"/>
</dbReference>
<proteinExistence type="inferred from homology"/>
<gene>
    <name evidence="5" type="ORF">ATH84_105817</name>
    <name evidence="4" type="ORF">BDD41_3781</name>
</gene>
<dbReference type="InterPro" id="IPR018376">
    <property type="entry name" value="Enoyl-CoA_hyd/isom_CS"/>
</dbReference>
<evidence type="ECO:0000256" key="3">
    <source>
        <dbReference type="RuleBase" id="RU003707"/>
    </source>
</evidence>
<evidence type="ECO:0000256" key="1">
    <source>
        <dbReference type="ARBA" id="ARBA00005254"/>
    </source>
</evidence>
<evidence type="ECO:0000313" key="5">
    <source>
        <dbReference type="EMBL" id="REG29289.1"/>
    </source>
</evidence>
<dbReference type="InterPro" id="IPR014748">
    <property type="entry name" value="Enoyl-CoA_hydra_C"/>
</dbReference>
<dbReference type="eggNOG" id="COG1024">
    <property type="taxonomic scope" value="Bacteria"/>
</dbReference>
<protein>
    <submittedName>
        <fullName evidence="4">Enoyl-CoA hydratase/carnithine racemase</fullName>
    </submittedName>
</protein>
<dbReference type="FunFam" id="1.10.12.10:FF:000001">
    <property type="entry name" value="Probable enoyl-CoA hydratase, mitochondrial"/>
    <property type="match status" value="1"/>
</dbReference>
<dbReference type="AlphaFoldDB" id="A0A099F479"/>
<evidence type="ECO:0000256" key="2">
    <source>
        <dbReference type="ARBA" id="ARBA00023239"/>
    </source>
</evidence>
<dbReference type="GO" id="GO:0016836">
    <property type="term" value="F:hydro-lyase activity"/>
    <property type="evidence" value="ECO:0007669"/>
    <property type="project" value="UniProtKB-ARBA"/>
</dbReference>
<dbReference type="PROSITE" id="PS00166">
    <property type="entry name" value="ENOYL_COA_HYDRATASE"/>
    <property type="match status" value="1"/>
</dbReference>